<feature type="transmembrane region" description="Helical" evidence="8">
    <location>
        <begin position="35"/>
        <end position="57"/>
    </location>
</feature>
<evidence type="ECO:0000256" key="2">
    <source>
        <dbReference type="ARBA" id="ARBA00010388"/>
    </source>
</evidence>
<comment type="caution">
    <text evidence="9">The sequence shown here is derived from an EMBL/GenBank/DDBJ whole genome shotgun (WGS) entry which is preliminary data.</text>
</comment>
<organism evidence="9 10">
    <name type="scientific">Paracoccus spongiarum</name>
    <dbReference type="NCBI Taxonomy" id="3064387"/>
    <lineage>
        <taxon>Bacteria</taxon>
        <taxon>Pseudomonadati</taxon>
        <taxon>Pseudomonadota</taxon>
        <taxon>Alphaproteobacteria</taxon>
        <taxon>Rhodobacterales</taxon>
        <taxon>Paracoccaceae</taxon>
        <taxon>Paracoccus</taxon>
    </lineage>
</organism>
<dbReference type="Proteomes" id="UP001224997">
    <property type="component" value="Unassembled WGS sequence"/>
</dbReference>
<evidence type="ECO:0000256" key="6">
    <source>
        <dbReference type="ARBA" id="ARBA00023136"/>
    </source>
</evidence>
<dbReference type="PANTHER" id="PTHR34583">
    <property type="entry name" value="ANTIPORTER SUBUNIT MNHC2-RELATED"/>
    <property type="match status" value="1"/>
</dbReference>
<dbReference type="PANTHER" id="PTHR34583:SF2">
    <property type="entry name" value="ANTIPORTER SUBUNIT MNHC2-RELATED"/>
    <property type="match status" value="1"/>
</dbReference>
<evidence type="ECO:0000256" key="1">
    <source>
        <dbReference type="ARBA" id="ARBA00004651"/>
    </source>
</evidence>
<dbReference type="InterPro" id="IPR050601">
    <property type="entry name" value="CPA3_antiporter_subunitC"/>
</dbReference>
<feature type="region of interest" description="Disordered" evidence="7">
    <location>
        <begin position="112"/>
        <end position="133"/>
    </location>
</feature>
<dbReference type="Gene3D" id="1.10.287.3510">
    <property type="match status" value="1"/>
</dbReference>
<accession>A0ABT9JEH1</accession>
<keyword evidence="4 8" id="KW-0812">Transmembrane</keyword>
<evidence type="ECO:0000256" key="8">
    <source>
        <dbReference type="SAM" id="Phobius"/>
    </source>
</evidence>
<proteinExistence type="inferred from homology"/>
<dbReference type="InterPro" id="IPR039428">
    <property type="entry name" value="NUOK/Mnh_C1-like"/>
</dbReference>
<evidence type="ECO:0000313" key="9">
    <source>
        <dbReference type="EMBL" id="MDP5308231.1"/>
    </source>
</evidence>
<sequence length="133" mass="14184">MELLVASAVGAMTAAGIYLILRLRSFAVVLGMTMLTYAINAFLFASGRLVVHLPPILRDHSGTVPPDTYTDPLPQALVLTAIVISFGMTAVVVMMALGAFIEGGDDHINMPENDRIMPPLKTIDDSPAEDETA</sequence>
<dbReference type="RefSeq" id="WP_305964075.1">
    <property type="nucleotide sequence ID" value="NZ_JAVAMQ010000013.1"/>
</dbReference>
<comment type="subcellular location">
    <subcellularLocation>
        <location evidence="1">Cell membrane</location>
        <topology evidence="1">Multi-pass membrane protein</topology>
    </subcellularLocation>
</comment>
<keyword evidence="10" id="KW-1185">Reference proteome</keyword>
<evidence type="ECO:0000256" key="5">
    <source>
        <dbReference type="ARBA" id="ARBA00022989"/>
    </source>
</evidence>
<dbReference type="Pfam" id="PF00420">
    <property type="entry name" value="Oxidored_q2"/>
    <property type="match status" value="1"/>
</dbReference>
<gene>
    <name evidence="9" type="ORF">Q5Y72_14160</name>
</gene>
<feature type="transmembrane region" description="Helical" evidence="8">
    <location>
        <begin position="77"/>
        <end position="101"/>
    </location>
</feature>
<protein>
    <submittedName>
        <fullName evidence="9">Na+/H+ antiporter subunit C</fullName>
    </submittedName>
</protein>
<keyword evidence="3" id="KW-1003">Cell membrane</keyword>
<comment type="similarity">
    <text evidence="2">Belongs to the CPA3 antiporters (TC 2.A.63) subunit C family.</text>
</comment>
<name>A0ABT9JEH1_9RHOB</name>
<feature type="transmembrane region" description="Helical" evidence="8">
    <location>
        <begin position="6"/>
        <end position="23"/>
    </location>
</feature>
<dbReference type="NCBIfam" id="NF006573">
    <property type="entry name" value="PRK09094.1"/>
    <property type="match status" value="1"/>
</dbReference>
<evidence type="ECO:0000256" key="3">
    <source>
        <dbReference type="ARBA" id="ARBA00022475"/>
    </source>
</evidence>
<keyword evidence="6 8" id="KW-0472">Membrane</keyword>
<keyword evidence="5 8" id="KW-1133">Transmembrane helix</keyword>
<reference evidence="9 10" key="1">
    <citation type="submission" date="2023-08" db="EMBL/GenBank/DDBJ databases">
        <authorList>
            <person name="Park J.-S."/>
        </authorList>
    </citation>
    <scope>NUCLEOTIDE SEQUENCE [LARGE SCALE GENOMIC DNA]</scope>
    <source>
        <strain evidence="9 10">2205BS29-5</strain>
    </source>
</reference>
<evidence type="ECO:0000256" key="7">
    <source>
        <dbReference type="SAM" id="MobiDB-lite"/>
    </source>
</evidence>
<evidence type="ECO:0000256" key="4">
    <source>
        <dbReference type="ARBA" id="ARBA00022692"/>
    </source>
</evidence>
<evidence type="ECO:0000313" key="10">
    <source>
        <dbReference type="Proteomes" id="UP001224997"/>
    </source>
</evidence>
<dbReference type="EMBL" id="JAVAMQ010000013">
    <property type="protein sequence ID" value="MDP5308231.1"/>
    <property type="molecule type" value="Genomic_DNA"/>
</dbReference>